<dbReference type="PANTHER" id="PTHR37732">
    <property type="entry name" value="OS08G0104400 PROTEIN"/>
    <property type="match status" value="1"/>
</dbReference>
<evidence type="ECO:0000313" key="3">
    <source>
        <dbReference type="Proteomes" id="UP001140206"/>
    </source>
</evidence>
<evidence type="ECO:0000256" key="1">
    <source>
        <dbReference type="SAM" id="MobiDB-lite"/>
    </source>
</evidence>
<proteinExistence type="predicted"/>
<comment type="caution">
    <text evidence="2">The sequence shown here is derived from an EMBL/GenBank/DDBJ whole genome shotgun (WGS) entry which is preliminary data.</text>
</comment>
<gene>
    <name evidence="2" type="ORF">LUZ62_063813</name>
</gene>
<accession>A0AAV8EJ19</accession>
<dbReference type="GO" id="GO:0010162">
    <property type="term" value="P:seed dormancy process"/>
    <property type="evidence" value="ECO:0007669"/>
    <property type="project" value="InterPro"/>
</dbReference>
<sequence>MATSKKDVKHGTAQAKLSEDEMLRTGYDHGTPLESGKIADSNPVNLFDGADRIAQATDQAKQPHEEGPAASLGQDQGGGKAILRNLN</sequence>
<organism evidence="2 3">
    <name type="scientific">Rhynchospora pubera</name>
    <dbReference type="NCBI Taxonomy" id="906938"/>
    <lineage>
        <taxon>Eukaryota</taxon>
        <taxon>Viridiplantae</taxon>
        <taxon>Streptophyta</taxon>
        <taxon>Embryophyta</taxon>
        <taxon>Tracheophyta</taxon>
        <taxon>Spermatophyta</taxon>
        <taxon>Magnoliopsida</taxon>
        <taxon>Liliopsida</taxon>
        <taxon>Poales</taxon>
        <taxon>Cyperaceae</taxon>
        <taxon>Cyperoideae</taxon>
        <taxon>Rhynchosporeae</taxon>
        <taxon>Rhynchospora</taxon>
    </lineage>
</organism>
<keyword evidence="3" id="KW-1185">Reference proteome</keyword>
<feature type="compositionally biased region" description="Basic and acidic residues" evidence="1">
    <location>
        <begin position="17"/>
        <end position="27"/>
    </location>
</feature>
<evidence type="ECO:0000313" key="2">
    <source>
        <dbReference type="EMBL" id="KAJ4779556.1"/>
    </source>
</evidence>
<dbReference type="InterPro" id="IPR044984">
    <property type="entry name" value="SMP1"/>
</dbReference>
<dbReference type="Proteomes" id="UP001140206">
    <property type="component" value="Chromosome 3"/>
</dbReference>
<feature type="compositionally biased region" description="Basic and acidic residues" evidence="1">
    <location>
        <begin position="1"/>
        <end position="10"/>
    </location>
</feature>
<dbReference type="EMBL" id="JAMFTS010000003">
    <property type="protein sequence ID" value="KAJ4779556.1"/>
    <property type="molecule type" value="Genomic_DNA"/>
</dbReference>
<dbReference type="PANTHER" id="PTHR37732:SF2">
    <property type="entry name" value="SEED MATURATION PROTEIN 1"/>
    <property type="match status" value="1"/>
</dbReference>
<reference evidence="2" key="1">
    <citation type="submission" date="2022-08" db="EMBL/GenBank/DDBJ databases">
        <authorList>
            <person name="Marques A."/>
        </authorList>
    </citation>
    <scope>NUCLEOTIDE SEQUENCE</scope>
    <source>
        <strain evidence="2">RhyPub2mFocal</strain>
        <tissue evidence="2">Leaves</tissue>
    </source>
</reference>
<protein>
    <submittedName>
        <fullName evidence="2">Seed maturation protein</fullName>
    </submittedName>
</protein>
<feature type="region of interest" description="Disordered" evidence="1">
    <location>
        <begin position="1"/>
        <end position="87"/>
    </location>
</feature>
<name>A0AAV8EJ19_9POAL</name>
<dbReference type="AlphaFoldDB" id="A0AAV8EJ19"/>